<dbReference type="GO" id="GO:0004930">
    <property type="term" value="F:G protein-coupled receptor activity"/>
    <property type="evidence" value="ECO:0007669"/>
    <property type="project" value="UniProtKB-KW"/>
</dbReference>
<keyword evidence="9" id="KW-0807">Transducer</keyword>
<proteinExistence type="inferred from homology"/>
<protein>
    <submittedName>
        <fullName evidence="13">Dopamine receptor 2-like</fullName>
    </submittedName>
</protein>
<evidence type="ECO:0000256" key="1">
    <source>
        <dbReference type="ARBA" id="ARBA00004651"/>
    </source>
</evidence>
<evidence type="ECO:0000256" key="6">
    <source>
        <dbReference type="ARBA" id="ARBA00023040"/>
    </source>
</evidence>
<feature type="transmembrane region" description="Helical" evidence="10">
    <location>
        <begin position="92"/>
        <end position="114"/>
    </location>
</feature>
<comment type="subcellular location">
    <subcellularLocation>
        <location evidence="1">Cell membrane</location>
        <topology evidence="1">Multi-pass membrane protein</topology>
    </subcellularLocation>
</comment>
<keyword evidence="12" id="KW-1185">Reference proteome</keyword>
<evidence type="ECO:0000256" key="2">
    <source>
        <dbReference type="ARBA" id="ARBA00010663"/>
    </source>
</evidence>
<dbReference type="SUPFAM" id="SSF81321">
    <property type="entry name" value="Family A G protein-coupled receptor-like"/>
    <property type="match status" value="1"/>
</dbReference>
<evidence type="ECO:0000256" key="5">
    <source>
        <dbReference type="ARBA" id="ARBA00022989"/>
    </source>
</evidence>
<dbReference type="GO" id="GO:0005886">
    <property type="term" value="C:plasma membrane"/>
    <property type="evidence" value="ECO:0007669"/>
    <property type="project" value="UniProtKB-SubCell"/>
</dbReference>
<name>A0A6P6Y7R3_DERPT</name>
<feature type="transmembrane region" description="Helical" evidence="10">
    <location>
        <begin position="58"/>
        <end position="80"/>
    </location>
</feature>
<evidence type="ECO:0000256" key="10">
    <source>
        <dbReference type="SAM" id="Phobius"/>
    </source>
</evidence>
<evidence type="ECO:0000256" key="8">
    <source>
        <dbReference type="ARBA" id="ARBA00023170"/>
    </source>
</evidence>
<dbReference type="InterPro" id="IPR017452">
    <property type="entry name" value="GPCR_Rhodpsn_7TM"/>
</dbReference>
<evidence type="ECO:0000256" key="9">
    <source>
        <dbReference type="ARBA" id="ARBA00023224"/>
    </source>
</evidence>
<dbReference type="Gene3D" id="1.20.1070.10">
    <property type="entry name" value="Rhodopsin 7-helix transmembrane proteins"/>
    <property type="match status" value="1"/>
</dbReference>
<evidence type="ECO:0000259" key="11">
    <source>
        <dbReference type="PROSITE" id="PS50262"/>
    </source>
</evidence>
<keyword evidence="5 10" id="KW-1133">Transmembrane helix</keyword>
<feature type="non-terminal residue" evidence="13">
    <location>
        <position position="120"/>
    </location>
</feature>
<organism evidence="12 13">
    <name type="scientific">Dermatophagoides pteronyssinus</name>
    <name type="common">European house dust mite</name>
    <dbReference type="NCBI Taxonomy" id="6956"/>
    <lineage>
        <taxon>Eukaryota</taxon>
        <taxon>Metazoa</taxon>
        <taxon>Ecdysozoa</taxon>
        <taxon>Arthropoda</taxon>
        <taxon>Chelicerata</taxon>
        <taxon>Arachnida</taxon>
        <taxon>Acari</taxon>
        <taxon>Acariformes</taxon>
        <taxon>Sarcoptiformes</taxon>
        <taxon>Astigmata</taxon>
        <taxon>Psoroptidia</taxon>
        <taxon>Analgoidea</taxon>
        <taxon>Pyroglyphidae</taxon>
        <taxon>Dermatophagoidinae</taxon>
        <taxon>Dermatophagoides</taxon>
    </lineage>
</organism>
<feature type="non-terminal residue" evidence="13">
    <location>
        <position position="1"/>
    </location>
</feature>
<dbReference type="AlphaFoldDB" id="A0A6P6Y7R3"/>
<dbReference type="InterPro" id="IPR000276">
    <property type="entry name" value="GPCR_Rhodpsn"/>
</dbReference>
<evidence type="ECO:0000313" key="13">
    <source>
        <dbReference type="RefSeq" id="XP_027201468.1"/>
    </source>
</evidence>
<keyword evidence="7 10" id="KW-0472">Membrane</keyword>
<evidence type="ECO:0000256" key="7">
    <source>
        <dbReference type="ARBA" id="ARBA00023136"/>
    </source>
</evidence>
<keyword evidence="4 10" id="KW-0812">Transmembrane</keyword>
<dbReference type="RefSeq" id="XP_027201468.1">
    <property type="nucleotide sequence ID" value="XM_027345667.1"/>
</dbReference>
<gene>
    <name evidence="13" type="primary">LOC113795483</name>
</gene>
<dbReference type="InParanoid" id="A0A6P6Y7R3"/>
<dbReference type="Proteomes" id="UP000515146">
    <property type="component" value="Unplaced"/>
</dbReference>
<feature type="domain" description="G-protein coupled receptors family 1 profile" evidence="11">
    <location>
        <begin position="72"/>
        <end position="120"/>
    </location>
</feature>
<reference evidence="13" key="1">
    <citation type="submission" date="2025-08" db="UniProtKB">
        <authorList>
            <consortium name="RefSeq"/>
        </authorList>
    </citation>
    <scope>IDENTIFICATION</scope>
    <source>
        <strain evidence="13">Airmid</strain>
    </source>
</reference>
<evidence type="ECO:0000256" key="4">
    <source>
        <dbReference type="ARBA" id="ARBA00022692"/>
    </source>
</evidence>
<evidence type="ECO:0000256" key="3">
    <source>
        <dbReference type="ARBA" id="ARBA00022475"/>
    </source>
</evidence>
<keyword evidence="3" id="KW-1003">Cell membrane</keyword>
<dbReference type="GO" id="GO:0071880">
    <property type="term" value="P:adenylate cyclase-activating adrenergic receptor signaling pathway"/>
    <property type="evidence" value="ECO:0007669"/>
    <property type="project" value="TreeGrafter"/>
</dbReference>
<dbReference type="KEGG" id="dpte:113795483"/>
<keyword evidence="6" id="KW-0297">G-protein coupled receptor</keyword>
<comment type="similarity">
    <text evidence="2">Belongs to the G-protein coupled receptor 1 family.</text>
</comment>
<keyword evidence="8" id="KW-0675">Receptor</keyword>
<dbReference type="GO" id="GO:0043410">
    <property type="term" value="P:positive regulation of MAPK cascade"/>
    <property type="evidence" value="ECO:0007669"/>
    <property type="project" value="TreeGrafter"/>
</dbReference>
<dbReference type="PANTHER" id="PTHR24248">
    <property type="entry name" value="ADRENERGIC RECEPTOR-RELATED G-PROTEIN COUPLED RECEPTOR"/>
    <property type="match status" value="1"/>
</dbReference>
<evidence type="ECO:0000313" key="12">
    <source>
        <dbReference type="Proteomes" id="UP000515146"/>
    </source>
</evidence>
<dbReference type="PROSITE" id="PS50262">
    <property type="entry name" value="G_PROTEIN_RECEP_F1_2"/>
    <property type="match status" value="1"/>
</dbReference>
<dbReference type="PRINTS" id="PR00237">
    <property type="entry name" value="GPCRRHODOPSN"/>
</dbReference>
<dbReference type="OrthoDB" id="6508235at2759"/>
<dbReference type="PANTHER" id="PTHR24248:SF185">
    <property type="entry name" value="DOPAMINE RECEPTOR 2"/>
    <property type="match status" value="1"/>
</dbReference>
<dbReference type="Pfam" id="PF00001">
    <property type="entry name" value="7tm_1"/>
    <property type="match status" value="1"/>
</dbReference>
<sequence>TTINNNNNKDFTFNSLSTISATTTTTIPTTTTTTTTNDTIEQTIVILEPDLRIHYPGLAILLGIICIIVVFGNGLTMLSICKERYLRTVTNYFVASLAFADCLVGSIVMPFSVVHEVMNK</sequence>
<accession>A0A6P6Y7R3</accession>